<keyword evidence="2" id="KW-0813">Transport</keyword>
<keyword evidence="4 8" id="KW-0812">Transmembrane</keyword>
<reference evidence="9" key="1">
    <citation type="submission" date="2021-02" db="EMBL/GenBank/DDBJ databases">
        <authorList>
            <person name="Nowell W R."/>
        </authorList>
    </citation>
    <scope>NUCLEOTIDE SEQUENCE</scope>
</reference>
<dbReference type="Proteomes" id="UP000682733">
    <property type="component" value="Unassembled WGS sequence"/>
</dbReference>
<feature type="transmembrane region" description="Helical" evidence="8">
    <location>
        <begin position="269"/>
        <end position="293"/>
    </location>
</feature>
<keyword evidence="3" id="KW-1003">Cell membrane</keyword>
<evidence type="ECO:0000256" key="2">
    <source>
        <dbReference type="ARBA" id="ARBA00022448"/>
    </source>
</evidence>
<keyword evidence="13" id="KW-1185">Reference proteome</keyword>
<dbReference type="PANTHER" id="PTHR21444">
    <property type="entry name" value="COILED-COIL DOMAIN-CONTAINING PROTEIN 180"/>
    <property type="match status" value="1"/>
</dbReference>
<sequence>MTCVLGVIVKYLIRILQVLVIGFRYYPILAVIHMNTIVALFLATMYSWLDFSASVVDQSLCSNYYPTENLYEETQGSSTNDIKSLLAYYGTGSNLIVIDACIDIPRFICLAHISIKLPELEGRQLLSYMKHSIEARYVRYLFLPVEKRPESKTLFSRIIPKIVYTIREDFHYSSRVLSAYASALMLIFFMTTGFCITIVPTLASFHQTLTTLFDALFGENKFPLPDFVAPFVMSAIRRNLFQVYRGDITELPPRATLGAVSVSTSNFHFAGYFIGYVVWGYLSLAFLAFLIIVPTDAFIRFGSVELIEVILKKIIPVLLFIVFKMYIDKLLAQYAFLQHWGDVLALNNRRWSMIFLYFKAFLDAFLGFVSCIIRIVYSVIAALIYMCRLDYSPLGRKLERFDNELIVNDILINENFFYH</sequence>
<dbReference type="GO" id="GO:0005886">
    <property type="term" value="C:plasma membrane"/>
    <property type="evidence" value="ECO:0007669"/>
    <property type="project" value="UniProtKB-SubCell"/>
</dbReference>
<accession>A0A813Y1P5</accession>
<dbReference type="Proteomes" id="UP000681722">
    <property type="component" value="Unassembled WGS sequence"/>
</dbReference>
<dbReference type="EMBL" id="CAJOBA010025730">
    <property type="protein sequence ID" value="CAF3932359.1"/>
    <property type="molecule type" value="Genomic_DNA"/>
</dbReference>
<dbReference type="InterPro" id="IPR026612">
    <property type="entry name" value="STRA6-like"/>
</dbReference>
<dbReference type="Pfam" id="PF14752">
    <property type="entry name" value="RBP_receptor"/>
    <property type="match status" value="1"/>
</dbReference>
<evidence type="ECO:0000256" key="6">
    <source>
        <dbReference type="ARBA" id="ARBA00023136"/>
    </source>
</evidence>
<dbReference type="EMBL" id="CAJOBC010001236">
    <property type="protein sequence ID" value="CAF3665796.1"/>
    <property type="molecule type" value="Genomic_DNA"/>
</dbReference>
<keyword evidence="6 8" id="KW-0472">Membrane</keyword>
<evidence type="ECO:0000256" key="1">
    <source>
        <dbReference type="ARBA" id="ARBA00004651"/>
    </source>
</evidence>
<protein>
    <submittedName>
        <fullName evidence="9">Uncharacterized protein</fullName>
    </submittedName>
</protein>
<feature type="transmembrane region" description="Helical" evidence="8">
    <location>
        <begin position="356"/>
        <end position="387"/>
    </location>
</feature>
<evidence type="ECO:0000313" key="9">
    <source>
        <dbReference type="EMBL" id="CAF0879327.1"/>
    </source>
</evidence>
<evidence type="ECO:0000313" key="13">
    <source>
        <dbReference type="Proteomes" id="UP000663829"/>
    </source>
</evidence>
<keyword evidence="7" id="KW-0675">Receptor</keyword>
<dbReference type="AlphaFoldDB" id="A0A813Y1P5"/>
<evidence type="ECO:0000256" key="4">
    <source>
        <dbReference type="ARBA" id="ARBA00022692"/>
    </source>
</evidence>
<evidence type="ECO:0000313" key="12">
    <source>
        <dbReference type="EMBL" id="CAF3932359.1"/>
    </source>
</evidence>
<evidence type="ECO:0000313" key="10">
    <source>
        <dbReference type="EMBL" id="CAF1139385.1"/>
    </source>
</evidence>
<feature type="transmembrane region" description="Helical" evidence="8">
    <location>
        <begin position="314"/>
        <end position="336"/>
    </location>
</feature>
<dbReference type="EMBL" id="CAJNOQ010001236">
    <property type="protein sequence ID" value="CAF0879327.1"/>
    <property type="molecule type" value="Genomic_DNA"/>
</dbReference>
<dbReference type="EMBL" id="CAJNOK010011406">
    <property type="protein sequence ID" value="CAF1139385.1"/>
    <property type="molecule type" value="Genomic_DNA"/>
</dbReference>
<gene>
    <name evidence="9" type="ORF">GPM918_LOCUS7525</name>
    <name evidence="10" type="ORF">OVA965_LOCUS21049</name>
    <name evidence="11" type="ORF">SRO942_LOCUS7525</name>
    <name evidence="12" type="ORF">TMI583_LOCUS21606</name>
</gene>
<organism evidence="9 13">
    <name type="scientific">Didymodactylos carnosus</name>
    <dbReference type="NCBI Taxonomy" id="1234261"/>
    <lineage>
        <taxon>Eukaryota</taxon>
        <taxon>Metazoa</taxon>
        <taxon>Spiralia</taxon>
        <taxon>Gnathifera</taxon>
        <taxon>Rotifera</taxon>
        <taxon>Eurotatoria</taxon>
        <taxon>Bdelloidea</taxon>
        <taxon>Philodinida</taxon>
        <taxon>Philodinidae</taxon>
        <taxon>Didymodactylos</taxon>
    </lineage>
</organism>
<dbReference type="GO" id="GO:0038023">
    <property type="term" value="F:signaling receptor activity"/>
    <property type="evidence" value="ECO:0007669"/>
    <property type="project" value="InterPro"/>
</dbReference>
<evidence type="ECO:0000256" key="7">
    <source>
        <dbReference type="ARBA" id="ARBA00023170"/>
    </source>
</evidence>
<keyword evidence="5 8" id="KW-1133">Transmembrane helix</keyword>
<dbReference type="GO" id="GO:0034632">
    <property type="term" value="F:retinol transmembrane transporter activity"/>
    <property type="evidence" value="ECO:0007669"/>
    <property type="project" value="InterPro"/>
</dbReference>
<feature type="transmembrane region" description="Helical" evidence="8">
    <location>
        <begin position="177"/>
        <end position="203"/>
    </location>
</feature>
<comment type="caution">
    <text evidence="9">The sequence shown here is derived from an EMBL/GenBank/DDBJ whole genome shotgun (WGS) entry which is preliminary data.</text>
</comment>
<dbReference type="Proteomes" id="UP000677228">
    <property type="component" value="Unassembled WGS sequence"/>
</dbReference>
<feature type="transmembrane region" description="Helical" evidence="8">
    <location>
        <begin position="25"/>
        <end position="49"/>
    </location>
</feature>
<comment type="subcellular location">
    <subcellularLocation>
        <location evidence="1">Cell membrane</location>
        <topology evidence="1">Multi-pass membrane protein</topology>
    </subcellularLocation>
</comment>
<dbReference type="PANTHER" id="PTHR21444:SF15">
    <property type="entry name" value="RECEPTOR FOR RETINOL UPTAKE STRA6"/>
    <property type="match status" value="1"/>
</dbReference>
<evidence type="ECO:0000256" key="8">
    <source>
        <dbReference type="SAM" id="Phobius"/>
    </source>
</evidence>
<dbReference type="Proteomes" id="UP000663829">
    <property type="component" value="Unassembled WGS sequence"/>
</dbReference>
<dbReference type="GO" id="GO:0071939">
    <property type="term" value="P:vitamin A import into cell"/>
    <property type="evidence" value="ECO:0007669"/>
    <property type="project" value="TreeGrafter"/>
</dbReference>
<proteinExistence type="predicted"/>
<evidence type="ECO:0000256" key="5">
    <source>
        <dbReference type="ARBA" id="ARBA00022989"/>
    </source>
</evidence>
<evidence type="ECO:0000313" key="11">
    <source>
        <dbReference type="EMBL" id="CAF3665796.1"/>
    </source>
</evidence>
<evidence type="ECO:0000256" key="3">
    <source>
        <dbReference type="ARBA" id="ARBA00022475"/>
    </source>
</evidence>
<name>A0A813Y1P5_9BILA</name>
<dbReference type="OrthoDB" id="2376984at2759"/>